<gene>
    <name evidence="1" type="ORF">A3G56_01915</name>
</gene>
<sequence>MRNISDSTIRNLFIAALIVTIIILALFSTSVFAAGSGGGVIVGGRIGLVIPTPTNIGTPPWVCATTPCPPPGDLQQRLIGPQYVGNVLADVIIYGPQIAKQYRHLLMPLSSPYCSSPRAGAFFIGQGIPAGPGQTALLMTVIGCSR</sequence>
<dbReference type="Proteomes" id="UP000178682">
    <property type="component" value="Unassembled WGS sequence"/>
</dbReference>
<organism evidence="1 2">
    <name type="scientific">Candidatus Falkowbacteria bacterium RIFCSPLOWO2_12_FULL_45_10</name>
    <dbReference type="NCBI Taxonomy" id="1797990"/>
    <lineage>
        <taxon>Bacteria</taxon>
        <taxon>Candidatus Falkowiibacteriota</taxon>
    </lineage>
</organism>
<accession>A0A1F5RVD7</accession>
<dbReference type="EMBL" id="MFFX01000050">
    <property type="protein sequence ID" value="OGF18384.1"/>
    <property type="molecule type" value="Genomic_DNA"/>
</dbReference>
<protein>
    <submittedName>
        <fullName evidence="1">Uncharacterized protein</fullName>
    </submittedName>
</protein>
<evidence type="ECO:0000313" key="1">
    <source>
        <dbReference type="EMBL" id="OGF18384.1"/>
    </source>
</evidence>
<name>A0A1F5RVD7_9BACT</name>
<comment type="caution">
    <text evidence="1">The sequence shown here is derived from an EMBL/GenBank/DDBJ whole genome shotgun (WGS) entry which is preliminary data.</text>
</comment>
<proteinExistence type="predicted"/>
<dbReference type="AlphaFoldDB" id="A0A1F5RVD7"/>
<reference evidence="1 2" key="1">
    <citation type="journal article" date="2016" name="Nat. Commun.">
        <title>Thousands of microbial genomes shed light on interconnected biogeochemical processes in an aquifer system.</title>
        <authorList>
            <person name="Anantharaman K."/>
            <person name="Brown C.T."/>
            <person name="Hug L.A."/>
            <person name="Sharon I."/>
            <person name="Castelle C.J."/>
            <person name="Probst A.J."/>
            <person name="Thomas B.C."/>
            <person name="Singh A."/>
            <person name="Wilkins M.J."/>
            <person name="Karaoz U."/>
            <person name="Brodie E.L."/>
            <person name="Williams K.H."/>
            <person name="Hubbard S.S."/>
            <person name="Banfield J.F."/>
        </authorList>
    </citation>
    <scope>NUCLEOTIDE SEQUENCE [LARGE SCALE GENOMIC DNA]</scope>
</reference>
<evidence type="ECO:0000313" key="2">
    <source>
        <dbReference type="Proteomes" id="UP000178682"/>
    </source>
</evidence>